<reference evidence="3 5" key="2">
    <citation type="submission" date="2018-06" db="EMBL/GenBank/DDBJ databases">
        <authorList>
            <consortium name="Pathogen Informatics"/>
            <person name="Doyle S."/>
        </authorList>
    </citation>
    <scope>NUCLEOTIDE SEQUENCE [LARGE SCALE GENOMIC DNA]</scope>
    <source>
        <strain evidence="3 5">NCTC13028</strain>
    </source>
</reference>
<organism evidence="3 5">
    <name type="scientific">Clostridium cochlearium</name>
    <dbReference type="NCBI Taxonomy" id="1494"/>
    <lineage>
        <taxon>Bacteria</taxon>
        <taxon>Bacillati</taxon>
        <taxon>Bacillota</taxon>
        <taxon>Clostridia</taxon>
        <taxon>Eubacteriales</taxon>
        <taxon>Clostridiaceae</taxon>
        <taxon>Clostridium</taxon>
    </lineage>
</organism>
<evidence type="ECO:0000313" key="2">
    <source>
        <dbReference type="EMBL" id="SDK81247.1"/>
    </source>
</evidence>
<gene>
    <name evidence="3" type="ORF">NCTC13028_01403</name>
    <name evidence="2" type="ORF">SAMN05216497_10161</name>
</gene>
<dbReference type="Gene3D" id="2.60.320.10">
    <property type="entry name" value="N-utilization substance G protein NusG, insert domain"/>
    <property type="match status" value="1"/>
</dbReference>
<dbReference type="STRING" id="1494.SAMN05216497_10161"/>
<dbReference type="AlphaFoldDB" id="A0A239ZRJ9"/>
<reference evidence="2 4" key="1">
    <citation type="submission" date="2016-10" db="EMBL/GenBank/DDBJ databases">
        <authorList>
            <person name="Varghese N."/>
            <person name="Submissions S."/>
        </authorList>
    </citation>
    <scope>NUCLEOTIDE SEQUENCE [LARGE SCALE GENOMIC DNA]</scope>
    <source>
        <strain evidence="2 4">NLAE-zl-C224</strain>
    </source>
</reference>
<keyword evidence="1" id="KW-0472">Membrane</keyword>
<name>A0A239ZRJ9_CLOCO</name>
<dbReference type="Proteomes" id="UP000198811">
    <property type="component" value="Unassembled WGS sequence"/>
</dbReference>
<evidence type="ECO:0000313" key="3">
    <source>
        <dbReference type="EMBL" id="SQB34491.1"/>
    </source>
</evidence>
<dbReference type="EMBL" id="UAWC01000011">
    <property type="protein sequence ID" value="SQB34491.1"/>
    <property type="molecule type" value="Genomic_DNA"/>
</dbReference>
<proteinExistence type="predicted"/>
<evidence type="ECO:0000313" key="5">
    <source>
        <dbReference type="Proteomes" id="UP000250223"/>
    </source>
</evidence>
<keyword evidence="1" id="KW-0812">Transmembrane</keyword>
<protein>
    <submittedName>
        <fullName evidence="3">Membrane associated protein</fullName>
    </submittedName>
</protein>
<dbReference type="GeneID" id="70576781"/>
<dbReference type="SUPFAM" id="SSF82004">
    <property type="entry name" value="N-utilization substance G protein NusG, insert domain"/>
    <property type="match status" value="1"/>
</dbReference>
<keyword evidence="1" id="KW-1133">Transmembrane helix</keyword>
<dbReference type="EMBL" id="FNGL01000001">
    <property type="protein sequence ID" value="SDK81247.1"/>
    <property type="molecule type" value="Genomic_DNA"/>
</dbReference>
<sequence>MKKGDKIISIIIVSILILSFIGIYIYKYSIKSDSKIAIIKQDGKIIKEINLSKVDKTETFLIKSDNGKDNNKIKIEKGKISILEATCPDQVCVKAGPISEPGDTIVCLPNKLIITIEGKTPHHEDGLDAVTY</sequence>
<dbReference type="CDD" id="cd09846">
    <property type="entry name" value="DUF1312"/>
    <property type="match status" value="1"/>
</dbReference>
<keyword evidence="4" id="KW-1185">Reference proteome</keyword>
<dbReference type="OrthoDB" id="47603at2"/>
<dbReference type="Pfam" id="PF07009">
    <property type="entry name" value="NusG_II"/>
    <property type="match status" value="1"/>
</dbReference>
<dbReference type="InterPro" id="IPR038690">
    <property type="entry name" value="NusG_2_sf"/>
</dbReference>
<dbReference type="RefSeq" id="WP_089862938.1">
    <property type="nucleotide sequence ID" value="NZ_FNGL01000001.1"/>
</dbReference>
<evidence type="ECO:0000313" key="4">
    <source>
        <dbReference type="Proteomes" id="UP000198811"/>
    </source>
</evidence>
<feature type="transmembrane region" description="Helical" evidence="1">
    <location>
        <begin position="7"/>
        <end position="26"/>
    </location>
</feature>
<evidence type="ECO:0000256" key="1">
    <source>
        <dbReference type="SAM" id="Phobius"/>
    </source>
</evidence>
<accession>A0A239ZRJ9</accession>
<dbReference type="Proteomes" id="UP000250223">
    <property type="component" value="Unassembled WGS sequence"/>
</dbReference>